<protein>
    <recommendedName>
        <fullName evidence="3">DUF494 family protein</fullName>
    </recommendedName>
</protein>
<dbReference type="Proteomes" id="UP001321582">
    <property type="component" value="Chromosome"/>
</dbReference>
<sequence>MKNEKKFVEVLSEVIKQLIGPSHENLKTVETHIVENLTKKGYELEEISEMLDEIFESMNISRAKDFKIRMIHPLEVENLTPEARSYLFDLRSSEVIDDEKFEELLNETIAVDFKVGINSLKTLLSRKGIIVNKIIN</sequence>
<proteinExistence type="predicted"/>
<organism evidence="1 2">
    <name type="scientific">Haliovirga abyssi</name>
    <dbReference type="NCBI Taxonomy" id="2996794"/>
    <lineage>
        <taxon>Bacteria</taxon>
        <taxon>Fusobacteriati</taxon>
        <taxon>Fusobacteriota</taxon>
        <taxon>Fusobacteriia</taxon>
        <taxon>Fusobacteriales</taxon>
        <taxon>Haliovirgaceae</taxon>
        <taxon>Haliovirga</taxon>
    </lineage>
</organism>
<dbReference type="EMBL" id="AP027059">
    <property type="protein sequence ID" value="BDU49656.1"/>
    <property type="molecule type" value="Genomic_DNA"/>
</dbReference>
<name>A0AAU9D7V5_9FUSO</name>
<evidence type="ECO:0000313" key="1">
    <source>
        <dbReference type="EMBL" id="BDU49656.1"/>
    </source>
</evidence>
<evidence type="ECO:0008006" key="3">
    <source>
        <dbReference type="Google" id="ProtNLM"/>
    </source>
</evidence>
<dbReference type="KEGG" id="haby:HLVA_02250"/>
<accession>A0AAU9D7V5</accession>
<dbReference type="RefSeq" id="WP_307904605.1">
    <property type="nucleotide sequence ID" value="NZ_AP027059.1"/>
</dbReference>
<keyword evidence="2" id="KW-1185">Reference proteome</keyword>
<evidence type="ECO:0000313" key="2">
    <source>
        <dbReference type="Proteomes" id="UP001321582"/>
    </source>
</evidence>
<dbReference type="InterPro" id="IPR007456">
    <property type="entry name" value="Smg"/>
</dbReference>
<gene>
    <name evidence="1" type="ORF">HLVA_02250</name>
</gene>
<dbReference type="AlphaFoldDB" id="A0AAU9D7V5"/>
<reference evidence="1 2" key="1">
    <citation type="submission" date="2022-11" db="EMBL/GenBank/DDBJ databases">
        <title>Haliovirga abyssi gen. nov., sp. nov., a mesophilic fermentative bacterium isolated from the Iheya North hydrothermal field and the proposal of Haliovirgaceae fam. nov.</title>
        <authorList>
            <person name="Miyazaki U."/>
            <person name="Tame A."/>
            <person name="Miyazaki J."/>
            <person name="Takai K."/>
            <person name="Sawayama S."/>
            <person name="Kitajima M."/>
            <person name="Okamoto A."/>
            <person name="Nakagawa S."/>
        </authorList>
    </citation>
    <scope>NUCLEOTIDE SEQUENCE [LARGE SCALE GENOMIC DNA]</scope>
    <source>
        <strain evidence="1 2">IC12</strain>
    </source>
</reference>
<dbReference type="Pfam" id="PF04361">
    <property type="entry name" value="DUF494"/>
    <property type="match status" value="1"/>
</dbReference>